<proteinExistence type="predicted"/>
<organism evidence="1 2">
    <name type="scientific">Streptomyces purpureus</name>
    <dbReference type="NCBI Taxonomy" id="1951"/>
    <lineage>
        <taxon>Bacteria</taxon>
        <taxon>Bacillati</taxon>
        <taxon>Actinomycetota</taxon>
        <taxon>Actinomycetes</taxon>
        <taxon>Kitasatosporales</taxon>
        <taxon>Streptomycetaceae</taxon>
        <taxon>Streptomyces</taxon>
    </lineage>
</organism>
<dbReference type="RefSeq" id="WP_189200854.1">
    <property type="nucleotide sequence ID" value="NZ_BMQQ01000005.1"/>
</dbReference>
<name>A0A918H0A9_9ACTN</name>
<comment type="caution">
    <text evidence="1">The sequence shown here is derived from an EMBL/GenBank/DDBJ whole genome shotgun (WGS) entry which is preliminary data.</text>
</comment>
<reference evidence="1" key="1">
    <citation type="journal article" date="2014" name="Int. J. Syst. Evol. Microbiol.">
        <title>Complete genome sequence of Corynebacterium casei LMG S-19264T (=DSM 44701T), isolated from a smear-ripened cheese.</title>
        <authorList>
            <consortium name="US DOE Joint Genome Institute (JGI-PGF)"/>
            <person name="Walter F."/>
            <person name="Albersmeier A."/>
            <person name="Kalinowski J."/>
            <person name="Ruckert C."/>
        </authorList>
    </citation>
    <scope>NUCLEOTIDE SEQUENCE</scope>
    <source>
        <strain evidence="1">JCM 3172</strain>
    </source>
</reference>
<evidence type="ECO:0000313" key="1">
    <source>
        <dbReference type="EMBL" id="GGT25432.1"/>
    </source>
</evidence>
<dbReference type="AlphaFoldDB" id="A0A918H0A9"/>
<keyword evidence="2" id="KW-1185">Reference proteome</keyword>
<reference evidence="1" key="2">
    <citation type="submission" date="2020-09" db="EMBL/GenBank/DDBJ databases">
        <authorList>
            <person name="Sun Q."/>
            <person name="Ohkuma M."/>
        </authorList>
    </citation>
    <scope>NUCLEOTIDE SEQUENCE</scope>
    <source>
        <strain evidence="1">JCM 3172</strain>
    </source>
</reference>
<sequence length="330" mass="36581">MASGTVNGLGRLRFPEEYVDIIGSGTVRGAEAACTPDDVTVLLGEDSFEDVTEDHRFRSYGSDGIVEFWWRRPEDDGLYFSVKPFRLEEPLSMAVLLRAAEAAGCPLEFQGGESGWVRYLRAESGIQVTGWEDGAEVYSLFSGGGTPPSYGPRWSRQAMKGSLAFLLDVDGSGRRRWLERRVGDPERPEWWWRVLGGVCEELMERGGPQERGKWLKLRLWLARSGGAYGVVGAEEAAMELSYVTHRLYADGVFDADEAVRACLAAMPVATPSQVPTRGTTVLARENLEAMRLSRRVRVVVEAAAPHLGRVRDPAVRAELAAWVGLRERLF</sequence>
<dbReference type="EMBL" id="BMQQ01000005">
    <property type="protein sequence ID" value="GGT25432.1"/>
    <property type="molecule type" value="Genomic_DNA"/>
</dbReference>
<accession>A0A918H0A9</accession>
<evidence type="ECO:0000313" key="2">
    <source>
        <dbReference type="Proteomes" id="UP000619486"/>
    </source>
</evidence>
<gene>
    <name evidence="1" type="ORF">GCM10014713_17980</name>
</gene>
<protein>
    <submittedName>
        <fullName evidence="1">Uncharacterized protein</fullName>
    </submittedName>
</protein>
<dbReference type="Proteomes" id="UP000619486">
    <property type="component" value="Unassembled WGS sequence"/>
</dbReference>